<feature type="region of interest" description="Disordered" evidence="1">
    <location>
        <begin position="298"/>
        <end position="327"/>
    </location>
</feature>
<sequence>MTDARNHDPTQGPPPDERLAAYVACLAATKDRRAVREVVEREVLLCLIRTNSDRINEYPLLETQQRSIIEIVAARGAVDPLHAHIRKLVGEFVTLLGQYAKPGAGDSSQLRTRLVNTETQLLKCVQGVVYTTALCTDNFIETLVRAYGEEALGPSDAVTESTELDEQYWRKHFEHFVVRMVDEAYDAIMTQEAFTLSKERSLLVIRYPFDALLERLCRTPKPLDKTRVQTLFEFETRDFASRKARKLVHDILQGMAARPDYPFVASDIDFISQIVCIDPAAKEMEKLQTLLLSGGLTGDATGGAPGDAPGTEGGAPSSPVAPAPPAPEVNAEQVQFLREQVVGMACSVAITLNLLREDFLKALDGFSPKETAIVRRTLGDFSLPCLGRALQSLLEFQFVTLLRRRAGEDMGKIHIRTRKERRTSVAAVETLFDSGLTRIRRNKLWQPDPGRTSMLLFRPQTATDLESLLHLLQIEPQLAREIGSLWTDASYRVEFALYISLDLLSRSTTNLNQRLAELLSRFGITRL</sequence>
<gene>
    <name evidence="2" type="ORF">KPS_001121</name>
</gene>
<accession>A0ABY9R445</accession>
<dbReference type="EMBL" id="CP133659">
    <property type="protein sequence ID" value="WMW66536.1"/>
    <property type="molecule type" value="Genomic_DNA"/>
</dbReference>
<dbReference type="RefSeq" id="WP_309542419.1">
    <property type="nucleotide sequence ID" value="NZ_CP133659.1"/>
</dbReference>
<evidence type="ECO:0000313" key="3">
    <source>
        <dbReference type="Proteomes" id="UP001180616"/>
    </source>
</evidence>
<dbReference type="Proteomes" id="UP001180616">
    <property type="component" value="Chromosome"/>
</dbReference>
<reference evidence="2" key="1">
    <citation type="submission" date="2023-09" db="EMBL/GenBank/DDBJ databases">
        <authorList>
            <consortium name="CW5 consortium"/>
            <person name="Lu C.-W."/>
        </authorList>
    </citation>
    <scope>NUCLEOTIDE SEQUENCE</scope>
    <source>
        <strain evidence="2">KPS</strain>
    </source>
</reference>
<proteinExistence type="predicted"/>
<organism evidence="2 3">
    <name type="scientific">Nitratidesulfovibrio liaohensis</name>
    <dbReference type="NCBI Taxonomy" id="2604158"/>
    <lineage>
        <taxon>Bacteria</taxon>
        <taxon>Pseudomonadati</taxon>
        <taxon>Thermodesulfobacteriota</taxon>
        <taxon>Desulfovibrionia</taxon>
        <taxon>Desulfovibrionales</taxon>
        <taxon>Desulfovibrionaceae</taxon>
        <taxon>Nitratidesulfovibrio</taxon>
    </lineage>
</organism>
<keyword evidence="3" id="KW-1185">Reference proteome</keyword>
<evidence type="ECO:0000313" key="2">
    <source>
        <dbReference type="EMBL" id="WMW66536.1"/>
    </source>
</evidence>
<protein>
    <recommendedName>
        <fullName evidence="4">DNA-directed RNA polymerase III subunit RPC3</fullName>
    </recommendedName>
</protein>
<evidence type="ECO:0000256" key="1">
    <source>
        <dbReference type="SAM" id="MobiDB-lite"/>
    </source>
</evidence>
<evidence type="ECO:0008006" key="4">
    <source>
        <dbReference type="Google" id="ProtNLM"/>
    </source>
</evidence>
<name>A0ABY9R445_9BACT</name>
<feature type="compositionally biased region" description="Low complexity" evidence="1">
    <location>
        <begin position="306"/>
        <end position="318"/>
    </location>
</feature>